<dbReference type="PROSITE" id="PS00211">
    <property type="entry name" value="ABC_TRANSPORTER_1"/>
    <property type="match status" value="1"/>
</dbReference>
<dbReference type="InterPro" id="IPR017871">
    <property type="entry name" value="ABC_transporter-like_CS"/>
</dbReference>
<dbReference type="GO" id="GO:0016020">
    <property type="term" value="C:membrane"/>
    <property type="evidence" value="ECO:0007669"/>
    <property type="project" value="UniProtKB-SubCell"/>
</dbReference>
<evidence type="ECO:0000313" key="11">
    <source>
        <dbReference type="Proteomes" id="UP001140217"/>
    </source>
</evidence>
<feature type="domain" description="ABC transporter" evidence="9">
    <location>
        <begin position="415"/>
        <end position="648"/>
    </location>
</feature>
<dbReference type="GO" id="GO:0016887">
    <property type="term" value="F:ATP hydrolysis activity"/>
    <property type="evidence" value="ECO:0007669"/>
    <property type="project" value="InterPro"/>
</dbReference>
<dbReference type="InterPro" id="IPR003593">
    <property type="entry name" value="AAA+_ATPase"/>
</dbReference>
<dbReference type="SUPFAM" id="SSF52540">
    <property type="entry name" value="P-loop containing nucleoside triphosphate hydrolases"/>
    <property type="match status" value="1"/>
</dbReference>
<evidence type="ECO:0000256" key="8">
    <source>
        <dbReference type="SAM" id="Phobius"/>
    </source>
</evidence>
<organism evidence="10 11">
    <name type="scientific">Coemansia javaensis</name>
    <dbReference type="NCBI Taxonomy" id="2761396"/>
    <lineage>
        <taxon>Eukaryota</taxon>
        <taxon>Fungi</taxon>
        <taxon>Fungi incertae sedis</taxon>
        <taxon>Zoopagomycota</taxon>
        <taxon>Kickxellomycotina</taxon>
        <taxon>Kickxellomycetes</taxon>
        <taxon>Kickxellales</taxon>
        <taxon>Kickxellaceae</taxon>
        <taxon>Coemansia</taxon>
    </lineage>
</organism>
<dbReference type="CDD" id="cd03250">
    <property type="entry name" value="ABCC_MRP_domain1"/>
    <property type="match status" value="1"/>
</dbReference>
<feature type="non-terminal residue" evidence="10">
    <location>
        <position position="1"/>
    </location>
</feature>
<evidence type="ECO:0000256" key="2">
    <source>
        <dbReference type="ARBA" id="ARBA00022448"/>
    </source>
</evidence>
<dbReference type="InterPro" id="IPR027417">
    <property type="entry name" value="P-loop_NTPase"/>
</dbReference>
<dbReference type="EMBL" id="JANBUL010000395">
    <property type="protein sequence ID" value="KAJ2776100.1"/>
    <property type="molecule type" value="Genomic_DNA"/>
</dbReference>
<keyword evidence="3 8" id="KW-0812">Transmembrane</keyword>
<keyword evidence="11" id="KW-1185">Reference proteome</keyword>
<gene>
    <name evidence="10" type="primary">YCF1_5</name>
    <name evidence="10" type="ORF">H4R18_005847</name>
</gene>
<dbReference type="Pfam" id="PF00005">
    <property type="entry name" value="ABC_tran"/>
    <property type="match status" value="1"/>
</dbReference>
<comment type="caution">
    <text evidence="10">The sequence shown here is derived from an EMBL/GenBank/DDBJ whole genome shotgun (WGS) entry which is preliminary data.</text>
</comment>
<keyword evidence="4" id="KW-0547">Nucleotide-binding</keyword>
<protein>
    <submittedName>
        <fullName evidence="10">ATP-binding cassette glutathione S-conjugate transporter ycf1</fullName>
    </submittedName>
</protein>
<evidence type="ECO:0000256" key="6">
    <source>
        <dbReference type="ARBA" id="ARBA00022989"/>
    </source>
</evidence>
<dbReference type="Proteomes" id="UP001140217">
    <property type="component" value="Unassembled WGS sequence"/>
</dbReference>
<feature type="transmembrane region" description="Helical" evidence="8">
    <location>
        <begin position="12"/>
        <end position="32"/>
    </location>
</feature>
<comment type="subcellular location">
    <subcellularLocation>
        <location evidence="1">Membrane</location>
        <topology evidence="1">Multi-pass membrane protein</topology>
    </subcellularLocation>
</comment>
<dbReference type="InterPro" id="IPR003439">
    <property type="entry name" value="ABC_transporter-like_ATP-bd"/>
</dbReference>
<evidence type="ECO:0000256" key="5">
    <source>
        <dbReference type="ARBA" id="ARBA00022840"/>
    </source>
</evidence>
<dbReference type="FunFam" id="3.40.50.300:FF:000997">
    <property type="entry name" value="Multidrug resistance-associated protein 1"/>
    <property type="match status" value="1"/>
</dbReference>
<evidence type="ECO:0000256" key="4">
    <source>
        <dbReference type="ARBA" id="ARBA00022741"/>
    </source>
</evidence>
<dbReference type="GO" id="GO:0005524">
    <property type="term" value="F:ATP binding"/>
    <property type="evidence" value="ECO:0007669"/>
    <property type="project" value="UniProtKB-KW"/>
</dbReference>
<evidence type="ECO:0000256" key="7">
    <source>
        <dbReference type="ARBA" id="ARBA00023136"/>
    </source>
</evidence>
<dbReference type="AlphaFoldDB" id="A0A9W8H4P1"/>
<dbReference type="Gene3D" id="3.40.50.300">
    <property type="entry name" value="P-loop containing nucleotide triphosphate hydrolases"/>
    <property type="match status" value="1"/>
</dbReference>
<dbReference type="GO" id="GO:0042626">
    <property type="term" value="F:ATPase-coupled transmembrane transporter activity"/>
    <property type="evidence" value="ECO:0007669"/>
    <property type="project" value="TreeGrafter"/>
</dbReference>
<evidence type="ECO:0000259" key="9">
    <source>
        <dbReference type="PROSITE" id="PS50893"/>
    </source>
</evidence>
<accession>A0A9W8H4P1</accession>
<name>A0A9W8H4P1_9FUNG</name>
<feature type="transmembrane region" description="Helical" evidence="8">
    <location>
        <begin position="44"/>
        <end position="66"/>
    </location>
</feature>
<keyword evidence="2" id="KW-0813">Transport</keyword>
<evidence type="ECO:0000313" key="10">
    <source>
        <dbReference type="EMBL" id="KAJ2776100.1"/>
    </source>
</evidence>
<reference evidence="10" key="1">
    <citation type="submission" date="2022-07" db="EMBL/GenBank/DDBJ databases">
        <title>Phylogenomic reconstructions and comparative analyses of Kickxellomycotina fungi.</title>
        <authorList>
            <person name="Reynolds N.K."/>
            <person name="Stajich J.E."/>
            <person name="Barry K."/>
            <person name="Grigoriev I.V."/>
            <person name="Crous P."/>
            <person name="Smith M.E."/>
        </authorList>
    </citation>
    <scope>NUCLEOTIDE SEQUENCE</scope>
    <source>
        <strain evidence="10">NBRC 105414</strain>
    </source>
</reference>
<evidence type="ECO:0000256" key="1">
    <source>
        <dbReference type="ARBA" id="ARBA00004141"/>
    </source>
</evidence>
<proteinExistence type="predicted"/>
<keyword evidence="6 8" id="KW-1133">Transmembrane helix</keyword>
<dbReference type="InterPro" id="IPR050173">
    <property type="entry name" value="ABC_transporter_C-like"/>
</dbReference>
<keyword evidence="7 8" id="KW-0472">Membrane</keyword>
<keyword evidence="5 10" id="KW-0067">ATP-binding</keyword>
<dbReference type="PANTHER" id="PTHR24223">
    <property type="entry name" value="ATP-BINDING CASSETTE SUB-FAMILY C"/>
    <property type="match status" value="1"/>
</dbReference>
<dbReference type="OrthoDB" id="6500128at2759"/>
<dbReference type="PROSITE" id="PS50893">
    <property type="entry name" value="ABC_TRANSPORTER_2"/>
    <property type="match status" value="1"/>
</dbReference>
<dbReference type="SMART" id="SM00382">
    <property type="entry name" value="AAA"/>
    <property type="match status" value="1"/>
</dbReference>
<evidence type="ECO:0000256" key="3">
    <source>
        <dbReference type="ARBA" id="ARBA00022692"/>
    </source>
</evidence>
<sequence>MPLNWLPGRDAAYSAADGLAVALALLVAAASGRQALVRALASPLRLWLTAALAALVFAQAGGGGWLRPLAVCALPVLAQHPLGHALAQAATLLGLHRTVNRDHGSIQYRAATALVHAALVLTSLDAQTQSTLRMLGRRLLYVQEIQLIRLHKLRELTLDDVWQLPKHFQLGEIQREFTYDVNEPMFVVRAIVRMLWRPVMPLLALKSLVDTVPLAEISIRGYLMRCLSAPSEHPWYHGVGAALALLLVDTASQSMNQISRQLSLEFSRAIRAVEVELFRLPLIRNSQRRYTANNIAQYHILNIIDGMRRSILMRPALERLIGERYKWNTLPHQVYDGGPGEIYHGIKAVKLFGWERMYLDPRLQERPSHLRVLPWYAPAMRMAWLLVDLICGASLGISSYIMVHVYMAGATAESMGVVDLRPAVDMGRCSFVWEKTKDPVLEDVSLDAKDGELVAVVGKTGSGKSSLLLAVCGELEMASGSGSVTGKVAYLEQQPWIMNDTLRANVLFGREYDQAFFEQVVHACALTDDLARWPDADLTVIGERGINISGGQRARLALARTLYSRADVYVLDDPLSAVDAHVKRHILDHVLLDSGMLAGKLRIVAANSGHILPYAHQVVTLEDRRAAVTAQVPQVYNPPPLKELPAPEEPIS</sequence>